<dbReference type="GO" id="GO:0030659">
    <property type="term" value="C:cytoplasmic vesicle membrane"/>
    <property type="evidence" value="ECO:0007669"/>
    <property type="project" value="UniProtKB-SubCell"/>
</dbReference>
<evidence type="ECO:0000259" key="20">
    <source>
        <dbReference type="PROSITE" id="PS51914"/>
    </source>
</evidence>
<gene>
    <name evidence="21" type="ORF">CYY_006839</name>
</gene>
<dbReference type="Pfam" id="PF09451">
    <property type="entry name" value="ATG27"/>
    <property type="match status" value="1"/>
</dbReference>
<keyword evidence="7" id="KW-0813">Transport</keyword>
<evidence type="ECO:0000256" key="13">
    <source>
        <dbReference type="ARBA" id="ARBA00023034"/>
    </source>
</evidence>
<dbReference type="SUPFAM" id="SSF50911">
    <property type="entry name" value="Mannose 6-phosphate receptor domain"/>
    <property type="match status" value="1"/>
</dbReference>
<feature type="chain" id="PRO_5035165409" description="Autophagy-related protein 27" evidence="19">
    <location>
        <begin position="20"/>
        <end position="249"/>
    </location>
</feature>
<keyword evidence="8 18" id="KW-0812">Transmembrane</keyword>
<dbReference type="GO" id="GO:0034045">
    <property type="term" value="C:phagophore assembly site membrane"/>
    <property type="evidence" value="ECO:0007669"/>
    <property type="project" value="UniProtKB-SubCell"/>
</dbReference>
<evidence type="ECO:0000256" key="3">
    <source>
        <dbReference type="ARBA" id="ARBA00004394"/>
    </source>
</evidence>
<keyword evidence="15 18" id="KW-0472">Membrane</keyword>
<comment type="subcellular location">
    <subcellularLocation>
        <location evidence="2">Cytoplasmic vesicle membrane</location>
        <topology evidence="2">Single-pass type I membrane protein</topology>
    </subcellularLocation>
    <subcellularLocation>
        <location evidence="3">Golgi apparatus membrane</location>
    </subcellularLocation>
    <subcellularLocation>
        <location evidence="1">Mitochondrion membrane</location>
        <topology evidence="1">Single-pass membrane protein</topology>
    </subcellularLocation>
    <subcellularLocation>
        <location evidence="4">Preautophagosomal structure membrane</location>
        <topology evidence="4">Single-pass type I membrane protein</topology>
    </subcellularLocation>
</comment>
<proteinExistence type="inferred from homology"/>
<evidence type="ECO:0000256" key="4">
    <source>
        <dbReference type="ARBA" id="ARBA00004472"/>
    </source>
</evidence>
<dbReference type="PANTHER" id="PTHR15071">
    <property type="entry name" value="MANNOSE-6-PHOSPHATE RECEPTOR FAMILY MEMBER"/>
    <property type="match status" value="1"/>
</dbReference>
<evidence type="ECO:0000256" key="18">
    <source>
        <dbReference type="SAM" id="Phobius"/>
    </source>
</evidence>
<protein>
    <recommendedName>
        <fullName evidence="6">Autophagy-related protein 27</fullName>
    </recommendedName>
</protein>
<dbReference type="InterPro" id="IPR018939">
    <property type="entry name" value="Autophagy-rel_prot_27"/>
</dbReference>
<evidence type="ECO:0000256" key="5">
    <source>
        <dbReference type="ARBA" id="ARBA00005363"/>
    </source>
</evidence>
<dbReference type="Proteomes" id="UP000695562">
    <property type="component" value="Unassembled WGS sequence"/>
</dbReference>
<dbReference type="PANTHER" id="PTHR15071:SF28">
    <property type="entry name" value="MRH DOMAIN-CONTAINING PROTEIN-RELATED"/>
    <property type="match status" value="1"/>
</dbReference>
<evidence type="ECO:0000256" key="19">
    <source>
        <dbReference type="SAM" id="SignalP"/>
    </source>
</evidence>
<dbReference type="PROSITE" id="PS51914">
    <property type="entry name" value="MRH"/>
    <property type="match status" value="1"/>
</dbReference>
<dbReference type="InterPro" id="IPR009011">
    <property type="entry name" value="Man6P_isomerase_rcpt-bd_dom_sf"/>
</dbReference>
<dbReference type="GO" id="GO:0015031">
    <property type="term" value="P:protein transport"/>
    <property type="evidence" value="ECO:0007669"/>
    <property type="project" value="UniProtKB-KW"/>
</dbReference>
<dbReference type="GO" id="GO:0000139">
    <property type="term" value="C:Golgi membrane"/>
    <property type="evidence" value="ECO:0007669"/>
    <property type="project" value="UniProtKB-SubCell"/>
</dbReference>
<evidence type="ECO:0000256" key="17">
    <source>
        <dbReference type="ARBA" id="ARBA00023329"/>
    </source>
</evidence>
<sequence>MKFIAILITVLAVITIVNSQACSYTNTKNDLINLSNLTSYDTNAYNVTSTKTKNIFYYNICGAVRYCADNAQSKGTYSACGYMSKVDKVYAFGVPNMINITSLGDGNEYGATVVYNSSSACANLKRSTVLKLYCYEGTTVESLSVDDSNNCGVVIEANIPCPGVKIPVKKSGLSGGWIFIIILFSSFAAYAIFGSIINWKVRHQSGSSIFPNSSFWSNFGSLIKDGVFFIKGKVSGTPYVGGGATYTEI</sequence>
<evidence type="ECO:0000256" key="14">
    <source>
        <dbReference type="ARBA" id="ARBA00023128"/>
    </source>
</evidence>
<evidence type="ECO:0000256" key="1">
    <source>
        <dbReference type="ARBA" id="ARBA00004304"/>
    </source>
</evidence>
<dbReference type="GO" id="GO:0006914">
    <property type="term" value="P:autophagy"/>
    <property type="evidence" value="ECO:0007669"/>
    <property type="project" value="UniProtKB-KW"/>
</dbReference>
<dbReference type="GO" id="GO:0031966">
    <property type="term" value="C:mitochondrial membrane"/>
    <property type="evidence" value="ECO:0007669"/>
    <property type="project" value="UniProtKB-SubCell"/>
</dbReference>
<keyword evidence="9 19" id="KW-0732">Signal</keyword>
<comment type="caution">
    <text evidence="21">The sequence shown here is derived from an EMBL/GenBank/DDBJ whole genome shotgun (WGS) entry which is preliminary data.</text>
</comment>
<evidence type="ECO:0000256" key="10">
    <source>
        <dbReference type="ARBA" id="ARBA00022927"/>
    </source>
</evidence>
<reference evidence="21" key="1">
    <citation type="submission" date="2020-01" db="EMBL/GenBank/DDBJ databases">
        <title>Development of genomics and gene disruption for Polysphondylium violaceum indicates a role for the polyketide synthase stlB in stalk morphogenesis.</title>
        <authorList>
            <person name="Narita B."/>
            <person name="Kawabe Y."/>
            <person name="Kin K."/>
            <person name="Saito T."/>
            <person name="Gibbs R."/>
            <person name="Kuspa A."/>
            <person name="Muzny D."/>
            <person name="Queller D."/>
            <person name="Richards S."/>
            <person name="Strassman J."/>
            <person name="Sucgang R."/>
            <person name="Worley K."/>
            <person name="Schaap P."/>
        </authorList>
    </citation>
    <scope>NUCLEOTIDE SEQUENCE</scope>
    <source>
        <strain evidence="21">QSvi11</strain>
    </source>
</reference>
<evidence type="ECO:0000256" key="9">
    <source>
        <dbReference type="ARBA" id="ARBA00022729"/>
    </source>
</evidence>
<evidence type="ECO:0000256" key="12">
    <source>
        <dbReference type="ARBA" id="ARBA00023006"/>
    </source>
</evidence>
<dbReference type="OrthoDB" id="29460at2759"/>
<keyword evidence="16" id="KW-1015">Disulfide bond</keyword>
<dbReference type="InterPro" id="IPR044865">
    <property type="entry name" value="MRH_dom"/>
</dbReference>
<evidence type="ECO:0000256" key="16">
    <source>
        <dbReference type="ARBA" id="ARBA00023157"/>
    </source>
</evidence>
<keyword evidence="17" id="KW-0968">Cytoplasmic vesicle</keyword>
<keyword evidence="10" id="KW-0653">Protein transport</keyword>
<keyword evidence="22" id="KW-1185">Reference proteome</keyword>
<keyword evidence="13" id="KW-0333">Golgi apparatus</keyword>
<name>A0A8J4PPS5_9MYCE</name>
<evidence type="ECO:0000313" key="22">
    <source>
        <dbReference type="Proteomes" id="UP000695562"/>
    </source>
</evidence>
<keyword evidence="11 18" id="KW-1133">Transmembrane helix</keyword>
<evidence type="ECO:0000256" key="6">
    <source>
        <dbReference type="ARBA" id="ARBA00013776"/>
    </source>
</evidence>
<accession>A0A8J4PPS5</accession>
<evidence type="ECO:0000256" key="8">
    <source>
        <dbReference type="ARBA" id="ARBA00022692"/>
    </source>
</evidence>
<evidence type="ECO:0000256" key="7">
    <source>
        <dbReference type="ARBA" id="ARBA00022448"/>
    </source>
</evidence>
<evidence type="ECO:0000313" key="21">
    <source>
        <dbReference type="EMBL" id="KAF2071847.1"/>
    </source>
</evidence>
<keyword evidence="12" id="KW-0072">Autophagy</keyword>
<evidence type="ECO:0000256" key="11">
    <source>
        <dbReference type="ARBA" id="ARBA00022989"/>
    </source>
</evidence>
<evidence type="ECO:0000256" key="15">
    <source>
        <dbReference type="ARBA" id="ARBA00023136"/>
    </source>
</evidence>
<feature type="transmembrane region" description="Helical" evidence="18">
    <location>
        <begin position="177"/>
        <end position="199"/>
    </location>
</feature>
<dbReference type="EMBL" id="AJWJ01000333">
    <property type="protein sequence ID" value="KAF2071847.1"/>
    <property type="molecule type" value="Genomic_DNA"/>
</dbReference>
<organism evidence="21 22">
    <name type="scientific">Polysphondylium violaceum</name>
    <dbReference type="NCBI Taxonomy" id="133409"/>
    <lineage>
        <taxon>Eukaryota</taxon>
        <taxon>Amoebozoa</taxon>
        <taxon>Evosea</taxon>
        <taxon>Eumycetozoa</taxon>
        <taxon>Dictyostelia</taxon>
        <taxon>Dictyosteliales</taxon>
        <taxon>Dictyosteliaceae</taxon>
        <taxon>Polysphondylium</taxon>
    </lineage>
</organism>
<feature type="signal peptide" evidence="19">
    <location>
        <begin position="1"/>
        <end position="19"/>
    </location>
</feature>
<dbReference type="Gene3D" id="2.70.130.10">
    <property type="entry name" value="Mannose-6-phosphate receptor binding domain"/>
    <property type="match status" value="1"/>
</dbReference>
<feature type="domain" description="MRH" evidence="20">
    <location>
        <begin position="20"/>
        <end position="165"/>
    </location>
</feature>
<comment type="similarity">
    <text evidence="5">Belongs to the ATG27 family.</text>
</comment>
<keyword evidence="14" id="KW-0496">Mitochondrion</keyword>
<dbReference type="AlphaFoldDB" id="A0A8J4PPS5"/>
<evidence type="ECO:0000256" key="2">
    <source>
        <dbReference type="ARBA" id="ARBA00004358"/>
    </source>
</evidence>